<dbReference type="Proteomes" id="UP000050454">
    <property type="component" value="Unassembled WGS sequence"/>
</dbReference>
<keyword evidence="1" id="KW-0812">Transmembrane</keyword>
<accession>A0A0N8H9D2</accession>
<keyword evidence="1" id="KW-1133">Transmembrane helix</keyword>
<organism evidence="2 3">
    <name type="scientific">Jiulongibacter sediminis</name>
    <dbReference type="NCBI Taxonomy" id="1605367"/>
    <lineage>
        <taxon>Bacteria</taxon>
        <taxon>Pseudomonadati</taxon>
        <taxon>Bacteroidota</taxon>
        <taxon>Cytophagia</taxon>
        <taxon>Cytophagales</taxon>
        <taxon>Leadbetterellaceae</taxon>
        <taxon>Jiulongibacter</taxon>
    </lineage>
</organism>
<comment type="caution">
    <text evidence="2">The sequence shown here is derived from an EMBL/GenBank/DDBJ whole genome shotgun (WGS) entry which is preliminary data.</text>
</comment>
<feature type="transmembrane region" description="Helical" evidence="1">
    <location>
        <begin position="54"/>
        <end position="74"/>
    </location>
</feature>
<dbReference type="EMBL" id="LGTQ01000013">
    <property type="protein sequence ID" value="KPM47044.1"/>
    <property type="molecule type" value="Genomic_DNA"/>
</dbReference>
<sequence length="102" mass="11679">MNKRTEEEIEKTLQLVDKIDKAEMPPFFYTRLKARMEKEIVANPKVAWLLKPAFVIPLLAITIAINSLTISTLLQNRSADTSEKEAFINEYNLSATYGVNLY</sequence>
<dbReference type="STRING" id="1605367.AFM12_17630"/>
<gene>
    <name evidence="2" type="ORF">AFM12_17630</name>
</gene>
<keyword evidence="1" id="KW-0472">Membrane</keyword>
<evidence type="ECO:0000313" key="3">
    <source>
        <dbReference type="Proteomes" id="UP000050454"/>
    </source>
</evidence>
<reference evidence="2 3" key="1">
    <citation type="submission" date="2015-07" db="EMBL/GenBank/DDBJ databases">
        <title>The draft genome sequence of Leadbetterella sp. JN14-9.</title>
        <authorList>
            <person name="Liu Y."/>
            <person name="Du J."/>
            <person name="Shao Z."/>
        </authorList>
    </citation>
    <scope>NUCLEOTIDE SEQUENCE [LARGE SCALE GENOMIC DNA]</scope>
    <source>
        <strain evidence="2 3">JN14-9</strain>
    </source>
</reference>
<name>A0A0N8H9D2_9BACT</name>
<dbReference type="AlphaFoldDB" id="A0A0N8H9D2"/>
<evidence type="ECO:0000256" key="1">
    <source>
        <dbReference type="SAM" id="Phobius"/>
    </source>
</evidence>
<dbReference type="RefSeq" id="WP_055151105.1">
    <property type="nucleotide sequence ID" value="NZ_JXSZ01000013.1"/>
</dbReference>
<dbReference type="OrthoDB" id="886712at2"/>
<keyword evidence="3" id="KW-1185">Reference proteome</keyword>
<protein>
    <submittedName>
        <fullName evidence="2">Uncharacterized protein</fullName>
    </submittedName>
</protein>
<evidence type="ECO:0000313" key="2">
    <source>
        <dbReference type="EMBL" id="KPM47044.1"/>
    </source>
</evidence>
<proteinExistence type="predicted"/>